<dbReference type="EMBL" id="JACHIA010000006">
    <property type="protein sequence ID" value="MBB6070987.1"/>
    <property type="molecule type" value="Genomic_DNA"/>
</dbReference>
<accession>A0A841GZ08</accession>
<dbReference type="PANTHER" id="PTHR11941:SF54">
    <property type="entry name" value="ENOYL-COA HYDRATASE, MITOCHONDRIAL"/>
    <property type="match status" value="1"/>
</dbReference>
<dbReference type="Gene3D" id="3.90.226.10">
    <property type="entry name" value="2-enoyl-CoA Hydratase, Chain A, domain 1"/>
    <property type="match status" value="1"/>
</dbReference>
<dbReference type="EC" id="4.2.1.17" evidence="4"/>
<dbReference type="GO" id="GO:0004300">
    <property type="term" value="F:enoyl-CoA hydratase activity"/>
    <property type="evidence" value="ECO:0007669"/>
    <property type="project" value="UniProtKB-EC"/>
</dbReference>
<reference evidence="4 5" key="1">
    <citation type="submission" date="2020-08" db="EMBL/GenBank/DDBJ databases">
        <title>Genomic Encyclopedia of Type Strains, Phase IV (KMG-IV): sequencing the most valuable type-strain genomes for metagenomic binning, comparative biology and taxonomic classification.</title>
        <authorList>
            <person name="Goeker M."/>
        </authorList>
    </citation>
    <scope>NUCLEOTIDE SEQUENCE [LARGE SCALE GENOMIC DNA]</scope>
    <source>
        <strain evidence="4 5">DSM 29007</strain>
    </source>
</reference>
<keyword evidence="2 4" id="KW-0456">Lyase</keyword>
<dbReference type="InterPro" id="IPR018376">
    <property type="entry name" value="Enoyl-CoA_hyd/isom_CS"/>
</dbReference>
<dbReference type="Pfam" id="PF00378">
    <property type="entry name" value="ECH_1"/>
    <property type="match status" value="1"/>
</dbReference>
<dbReference type="Proteomes" id="UP000582837">
    <property type="component" value="Unassembled WGS sequence"/>
</dbReference>
<evidence type="ECO:0000313" key="5">
    <source>
        <dbReference type="Proteomes" id="UP000582837"/>
    </source>
</evidence>
<keyword evidence="5" id="KW-1185">Reference proteome</keyword>
<dbReference type="Gene3D" id="1.10.12.10">
    <property type="entry name" value="Lyase 2-enoyl-coa Hydratase, Chain A, domain 2"/>
    <property type="match status" value="1"/>
</dbReference>
<dbReference type="InterPro" id="IPR014748">
    <property type="entry name" value="Enoyl-CoA_hydra_C"/>
</dbReference>
<protein>
    <submittedName>
        <fullName evidence="4">Enoyl-CoA hydratase</fullName>
        <ecNumber evidence="4">4.2.1.17</ecNumber>
    </submittedName>
</protein>
<gene>
    <name evidence="4" type="ORF">HNQ61_002609</name>
</gene>
<evidence type="ECO:0000313" key="4">
    <source>
        <dbReference type="EMBL" id="MBB6070987.1"/>
    </source>
</evidence>
<dbReference type="InterPro" id="IPR001753">
    <property type="entry name" value="Enoyl-CoA_hydra/iso"/>
</dbReference>
<dbReference type="RefSeq" id="WP_170033450.1">
    <property type="nucleotide sequence ID" value="NZ_JABDTL010000001.1"/>
</dbReference>
<dbReference type="PANTHER" id="PTHR11941">
    <property type="entry name" value="ENOYL-COA HYDRATASE-RELATED"/>
    <property type="match status" value="1"/>
</dbReference>
<evidence type="ECO:0000256" key="2">
    <source>
        <dbReference type="ARBA" id="ARBA00023239"/>
    </source>
</evidence>
<dbReference type="PROSITE" id="PS00166">
    <property type="entry name" value="ENOYL_COA_HYDRATASE"/>
    <property type="match status" value="1"/>
</dbReference>
<dbReference type="FunFam" id="3.90.226.10:FF:000009">
    <property type="entry name" value="Carnitinyl-CoA dehydratase"/>
    <property type="match status" value="1"/>
</dbReference>
<name>A0A841GZ08_9BACT</name>
<proteinExistence type="inferred from homology"/>
<dbReference type="InterPro" id="IPR029045">
    <property type="entry name" value="ClpP/crotonase-like_dom_sf"/>
</dbReference>
<organism evidence="4 5">
    <name type="scientific">Longimicrobium terrae</name>
    <dbReference type="NCBI Taxonomy" id="1639882"/>
    <lineage>
        <taxon>Bacteria</taxon>
        <taxon>Pseudomonadati</taxon>
        <taxon>Gemmatimonadota</taxon>
        <taxon>Longimicrobiia</taxon>
        <taxon>Longimicrobiales</taxon>
        <taxon>Longimicrobiaceae</taxon>
        <taxon>Longimicrobium</taxon>
    </lineage>
</organism>
<evidence type="ECO:0000256" key="1">
    <source>
        <dbReference type="ARBA" id="ARBA00005254"/>
    </source>
</evidence>
<comment type="similarity">
    <text evidence="1 3">Belongs to the enoyl-CoA hydratase/isomerase family.</text>
</comment>
<dbReference type="AlphaFoldDB" id="A0A841GZ08"/>
<comment type="caution">
    <text evidence="4">The sequence shown here is derived from an EMBL/GenBank/DDBJ whole genome shotgun (WGS) entry which is preliminary data.</text>
</comment>
<dbReference type="CDD" id="cd06558">
    <property type="entry name" value="crotonase-like"/>
    <property type="match status" value="1"/>
</dbReference>
<dbReference type="GO" id="GO:0006635">
    <property type="term" value="P:fatty acid beta-oxidation"/>
    <property type="evidence" value="ECO:0007669"/>
    <property type="project" value="TreeGrafter"/>
</dbReference>
<evidence type="ECO:0000256" key="3">
    <source>
        <dbReference type="RuleBase" id="RU003707"/>
    </source>
</evidence>
<dbReference type="SUPFAM" id="SSF52096">
    <property type="entry name" value="ClpP/crotonase"/>
    <property type="match status" value="1"/>
</dbReference>
<dbReference type="FunFam" id="1.10.12.10:FF:000001">
    <property type="entry name" value="Probable enoyl-CoA hydratase, mitochondrial"/>
    <property type="match status" value="1"/>
</dbReference>
<sequence>MADYQNVQLEVQDRIATLSVNRPDKLNALNEQTIRELGQAMDEIAGRDDVGGVILTGVGEKGFVAGADIAELAKMGPVDGIEVSRLGQRVFRQIELSRKPVLAAVNGFALGGGCELALACHLRIASENAQFGLPEVKLGIIPGYGGTLRLPRIVGKGRALELMLTAQFIKADEAYRIGLVNRVVRKPEEGSQKDALMTEARAMMSVILANGPIALGLAIECTTRGMEMSVDDGLALESNLFGLLAATSDMREGMTAFLEKRTAAFTGK</sequence>